<dbReference type="OrthoDB" id="1807003at2"/>
<dbReference type="EMBL" id="QJJQ01000014">
    <property type="protein sequence ID" value="PXW83742.1"/>
    <property type="molecule type" value="Genomic_DNA"/>
</dbReference>
<dbReference type="Pfam" id="PF04290">
    <property type="entry name" value="DctQ"/>
    <property type="match status" value="1"/>
</dbReference>
<organism evidence="11 12">
    <name type="scientific">Pseudogracilibacillus auburnensis</name>
    <dbReference type="NCBI Taxonomy" id="1494959"/>
    <lineage>
        <taxon>Bacteria</taxon>
        <taxon>Bacillati</taxon>
        <taxon>Bacillota</taxon>
        <taxon>Bacilli</taxon>
        <taxon>Bacillales</taxon>
        <taxon>Bacillaceae</taxon>
        <taxon>Pseudogracilibacillus</taxon>
    </lineage>
</organism>
<name>A0A2V3VPH4_9BACI</name>
<keyword evidence="3" id="KW-1003">Cell membrane</keyword>
<evidence type="ECO:0000313" key="11">
    <source>
        <dbReference type="EMBL" id="PXW83742.1"/>
    </source>
</evidence>
<reference evidence="11 12" key="1">
    <citation type="submission" date="2018-05" db="EMBL/GenBank/DDBJ databases">
        <title>Genomic Encyclopedia of Type Strains, Phase IV (KMG-IV): sequencing the most valuable type-strain genomes for metagenomic binning, comparative biology and taxonomic classification.</title>
        <authorList>
            <person name="Goeker M."/>
        </authorList>
    </citation>
    <scope>NUCLEOTIDE SEQUENCE [LARGE SCALE GENOMIC DNA]</scope>
    <source>
        <strain evidence="11 12">DSM 28556</strain>
    </source>
</reference>
<evidence type="ECO:0000256" key="7">
    <source>
        <dbReference type="ARBA" id="ARBA00023136"/>
    </source>
</evidence>
<sequence length="167" mass="19244">MLKLIEKSEKVFNKVVDIQQFISNMFLIFIMSIITFDVLGRNLFNKPLKGTFEMTELGAALLVFFALAITHRRGDHITIDFVVERFSEKSRNIVNGIIEVVIAITLLFMSRHIFDNGLRMMERKTTTTDLALSIHPFLFIITFTLIIFAITAIWKALHYFGLAVNKK</sequence>
<feature type="domain" description="Tripartite ATP-independent periplasmic transporters DctQ component" evidence="10">
    <location>
        <begin position="30"/>
        <end position="153"/>
    </location>
</feature>
<keyword evidence="2" id="KW-0813">Transport</keyword>
<protein>
    <submittedName>
        <fullName evidence="11">TRAP-type C4-dicarboxylate transport system permease small subunit</fullName>
    </submittedName>
</protein>
<evidence type="ECO:0000256" key="9">
    <source>
        <dbReference type="SAM" id="Phobius"/>
    </source>
</evidence>
<evidence type="ECO:0000256" key="1">
    <source>
        <dbReference type="ARBA" id="ARBA00004429"/>
    </source>
</evidence>
<evidence type="ECO:0000256" key="8">
    <source>
        <dbReference type="ARBA" id="ARBA00038436"/>
    </source>
</evidence>
<dbReference type="AlphaFoldDB" id="A0A2V3VPH4"/>
<dbReference type="GO" id="GO:0005886">
    <property type="term" value="C:plasma membrane"/>
    <property type="evidence" value="ECO:0007669"/>
    <property type="project" value="UniProtKB-SubCell"/>
</dbReference>
<feature type="transmembrane region" description="Helical" evidence="9">
    <location>
        <begin position="92"/>
        <end position="114"/>
    </location>
</feature>
<proteinExistence type="inferred from homology"/>
<gene>
    <name evidence="11" type="ORF">DFR56_11426</name>
</gene>
<keyword evidence="6 9" id="KW-1133">Transmembrane helix</keyword>
<evidence type="ECO:0000256" key="5">
    <source>
        <dbReference type="ARBA" id="ARBA00022692"/>
    </source>
</evidence>
<comment type="similarity">
    <text evidence="8">Belongs to the TRAP transporter small permease family.</text>
</comment>
<dbReference type="Proteomes" id="UP000247978">
    <property type="component" value="Unassembled WGS sequence"/>
</dbReference>
<keyword evidence="5 9" id="KW-0812">Transmembrane</keyword>
<accession>A0A2V3VPH4</accession>
<evidence type="ECO:0000256" key="6">
    <source>
        <dbReference type="ARBA" id="ARBA00022989"/>
    </source>
</evidence>
<feature type="transmembrane region" description="Helical" evidence="9">
    <location>
        <begin position="52"/>
        <end position="71"/>
    </location>
</feature>
<evidence type="ECO:0000256" key="4">
    <source>
        <dbReference type="ARBA" id="ARBA00022519"/>
    </source>
</evidence>
<keyword evidence="7 9" id="KW-0472">Membrane</keyword>
<feature type="transmembrane region" description="Helical" evidence="9">
    <location>
        <begin position="21"/>
        <end position="40"/>
    </location>
</feature>
<dbReference type="PANTHER" id="PTHR35011">
    <property type="entry name" value="2,3-DIKETO-L-GULONATE TRAP TRANSPORTER SMALL PERMEASE PROTEIN YIAM"/>
    <property type="match status" value="1"/>
</dbReference>
<comment type="subcellular location">
    <subcellularLocation>
        <location evidence="1">Cell inner membrane</location>
        <topology evidence="1">Multi-pass membrane protein</topology>
    </subcellularLocation>
</comment>
<evidence type="ECO:0000256" key="3">
    <source>
        <dbReference type="ARBA" id="ARBA00022475"/>
    </source>
</evidence>
<evidence type="ECO:0000259" key="10">
    <source>
        <dbReference type="Pfam" id="PF04290"/>
    </source>
</evidence>
<dbReference type="InterPro" id="IPR055348">
    <property type="entry name" value="DctQ"/>
</dbReference>
<keyword evidence="12" id="KW-1185">Reference proteome</keyword>
<keyword evidence="4" id="KW-0997">Cell inner membrane</keyword>
<dbReference type="RefSeq" id="WP_110396617.1">
    <property type="nucleotide sequence ID" value="NZ_JBHUHB010000001.1"/>
</dbReference>
<evidence type="ECO:0000313" key="12">
    <source>
        <dbReference type="Proteomes" id="UP000247978"/>
    </source>
</evidence>
<evidence type="ECO:0000256" key="2">
    <source>
        <dbReference type="ARBA" id="ARBA00022448"/>
    </source>
</evidence>
<dbReference type="InterPro" id="IPR007387">
    <property type="entry name" value="TRAP_DctQ"/>
</dbReference>
<comment type="caution">
    <text evidence="11">The sequence shown here is derived from an EMBL/GenBank/DDBJ whole genome shotgun (WGS) entry which is preliminary data.</text>
</comment>
<feature type="transmembrane region" description="Helical" evidence="9">
    <location>
        <begin position="134"/>
        <end position="157"/>
    </location>
</feature>